<reference evidence="3" key="1">
    <citation type="submission" date="2022-12" db="EMBL/GenBank/DDBJ databases">
        <title>Bacterial isolates from different developmental stages of Nematostella vectensis.</title>
        <authorList>
            <person name="Fraune S."/>
        </authorList>
    </citation>
    <scope>NUCLEOTIDE SEQUENCE</scope>
    <source>
        <strain evidence="3">G21632-S1</strain>
    </source>
</reference>
<dbReference type="EMBL" id="JAPWGW010000002">
    <property type="protein sequence ID" value="MCZ4297943.1"/>
    <property type="molecule type" value="Genomic_DNA"/>
</dbReference>
<feature type="compositionally biased region" description="Basic residues" evidence="1">
    <location>
        <begin position="49"/>
        <end position="60"/>
    </location>
</feature>
<organism evidence="3 4">
    <name type="scientific">Henriciella marina</name>
    <dbReference type="NCBI Taxonomy" id="453851"/>
    <lineage>
        <taxon>Bacteria</taxon>
        <taxon>Pseudomonadati</taxon>
        <taxon>Pseudomonadota</taxon>
        <taxon>Alphaproteobacteria</taxon>
        <taxon>Hyphomonadales</taxon>
        <taxon>Hyphomonadaceae</taxon>
        <taxon>Henriciella</taxon>
    </lineage>
</organism>
<evidence type="ECO:0000259" key="2">
    <source>
        <dbReference type="PROSITE" id="PS50056"/>
    </source>
</evidence>
<dbReference type="InterPro" id="IPR029021">
    <property type="entry name" value="Prot-tyrosine_phosphatase-like"/>
</dbReference>
<dbReference type="Gene3D" id="3.90.190.10">
    <property type="entry name" value="Protein tyrosine phosphatase superfamily"/>
    <property type="match status" value="1"/>
</dbReference>
<keyword evidence="3" id="KW-0808">Transferase</keyword>
<dbReference type="PROSITE" id="PS50056">
    <property type="entry name" value="TYR_PHOSPHATASE_2"/>
    <property type="match status" value="1"/>
</dbReference>
<accession>A0ABT4LU87</accession>
<dbReference type="Proteomes" id="UP001083770">
    <property type="component" value="Unassembled WGS sequence"/>
</dbReference>
<gene>
    <name evidence="3" type="ORF">O4G74_07730</name>
</gene>
<comment type="caution">
    <text evidence="3">The sequence shown here is derived from an EMBL/GenBank/DDBJ whole genome shotgun (WGS) entry which is preliminary data.</text>
</comment>
<dbReference type="SUPFAM" id="SSF52799">
    <property type="entry name" value="(Phosphotyrosine protein) phosphatases II"/>
    <property type="match status" value="1"/>
</dbReference>
<evidence type="ECO:0000256" key="1">
    <source>
        <dbReference type="SAM" id="MobiDB-lite"/>
    </source>
</evidence>
<evidence type="ECO:0000313" key="4">
    <source>
        <dbReference type="Proteomes" id="UP001083770"/>
    </source>
</evidence>
<name>A0ABT4LU87_9PROT</name>
<feature type="domain" description="Tyrosine specific protein phosphatases" evidence="2">
    <location>
        <begin position="160"/>
        <end position="214"/>
    </location>
</feature>
<feature type="region of interest" description="Disordered" evidence="1">
    <location>
        <begin position="1"/>
        <end position="62"/>
    </location>
</feature>
<protein>
    <submittedName>
        <fullName evidence="3">Sulfur transferase domain-containing protein</fullName>
    </submittedName>
</protein>
<dbReference type="Pfam" id="PF22741">
    <property type="entry name" value="PTP-NADK"/>
    <property type="match status" value="1"/>
</dbReference>
<dbReference type="InterPro" id="IPR055214">
    <property type="entry name" value="PTP-NADK"/>
</dbReference>
<keyword evidence="4" id="KW-1185">Reference proteome</keyword>
<evidence type="ECO:0000313" key="3">
    <source>
        <dbReference type="EMBL" id="MCZ4297943.1"/>
    </source>
</evidence>
<dbReference type="InterPro" id="IPR000387">
    <property type="entry name" value="Tyr_Pase_dom"/>
</dbReference>
<proteinExistence type="predicted"/>
<sequence length="281" mass="32303">MYDDGEARWPRLPGGLETRRARQACAGRRAWLAKTAMTQPDQEPERKAAPKKKKKRKKPPHIAADLATAEGRRRAQLEMVLGDHGFLREGFQNLHQISPEMWRSNQPNPRQVAEHARARGIKTIINLRGESTKGYYLLEKEACEAVGIKLVDFQVFSRDTPTVERIEAARNLFETIEYPALMHCKSGADRAGLMSAFYMIFRQGMPVEKALKQLSGRYLHVKSGKTGMLDAFFEAYLDSSRETGKDFMAWVKDDYDRDAVKADFLRKRRGRISFDRILRRE</sequence>
<dbReference type="GO" id="GO:0016740">
    <property type="term" value="F:transferase activity"/>
    <property type="evidence" value="ECO:0007669"/>
    <property type="project" value="UniProtKB-KW"/>
</dbReference>